<evidence type="ECO:0000313" key="1">
    <source>
        <dbReference type="EMBL" id="MFC0350388.1"/>
    </source>
</evidence>
<accession>A0ABV6IEX9</accession>
<reference evidence="1 2" key="1">
    <citation type="submission" date="2024-09" db="EMBL/GenBank/DDBJ databases">
        <authorList>
            <person name="Sun Q."/>
            <person name="Mori K."/>
        </authorList>
    </citation>
    <scope>NUCLEOTIDE SEQUENCE [LARGE SCALE GENOMIC DNA]</scope>
    <source>
        <strain evidence="1 2">CCM 8677</strain>
    </source>
</reference>
<proteinExistence type="predicted"/>
<protein>
    <submittedName>
        <fullName evidence="1">Alpha/beta fold hydrolase</fullName>
    </submittedName>
</protein>
<dbReference type="SUPFAM" id="SSF53474">
    <property type="entry name" value="alpha/beta-Hydrolases"/>
    <property type="match status" value="1"/>
</dbReference>
<sequence length="234" mass="25867">MTRLILLPGMDGTGDCFAPFLEQLDSSIPRTIITYDTQHPCDYAELEMQVRNQLPKDELFVILGESFSGPIAIAIAAHPPANLIAAIFVCTFARSPLPLFKGMQTIISKLPLKLAPFFTIQYFILGKYSSKPLRNMLAQAISKVSNSVFRVRANAALNVDYSDLARQIQLPCLSIVASEDLLISKATSEHLALCIKEIEVEKIRAPHFVLQVAPQLAAQAVQKFLKKCSLNSKH</sequence>
<organism evidence="1 2">
    <name type="scientific">Undibacterium danionis</name>
    <dbReference type="NCBI Taxonomy" id="1812100"/>
    <lineage>
        <taxon>Bacteria</taxon>
        <taxon>Pseudomonadati</taxon>
        <taxon>Pseudomonadota</taxon>
        <taxon>Betaproteobacteria</taxon>
        <taxon>Burkholderiales</taxon>
        <taxon>Oxalobacteraceae</taxon>
        <taxon>Undibacterium</taxon>
    </lineage>
</organism>
<keyword evidence="1" id="KW-0378">Hydrolase</keyword>
<keyword evidence="2" id="KW-1185">Reference proteome</keyword>
<name>A0ABV6IEX9_9BURK</name>
<comment type="caution">
    <text evidence="1">The sequence shown here is derived from an EMBL/GenBank/DDBJ whole genome shotgun (WGS) entry which is preliminary data.</text>
</comment>
<evidence type="ECO:0000313" key="2">
    <source>
        <dbReference type="Proteomes" id="UP001589844"/>
    </source>
</evidence>
<gene>
    <name evidence="1" type="ORF">ACFFJH_11265</name>
</gene>
<dbReference type="RefSeq" id="WP_390212642.1">
    <property type="nucleotide sequence ID" value="NZ_JBHLXJ010000013.1"/>
</dbReference>
<dbReference type="Proteomes" id="UP001589844">
    <property type="component" value="Unassembled WGS sequence"/>
</dbReference>
<dbReference type="EMBL" id="JBHLXJ010000013">
    <property type="protein sequence ID" value="MFC0350388.1"/>
    <property type="molecule type" value="Genomic_DNA"/>
</dbReference>
<dbReference type="Gene3D" id="3.40.50.1820">
    <property type="entry name" value="alpha/beta hydrolase"/>
    <property type="match status" value="1"/>
</dbReference>
<dbReference type="InterPro" id="IPR029058">
    <property type="entry name" value="AB_hydrolase_fold"/>
</dbReference>
<dbReference type="GO" id="GO:0016787">
    <property type="term" value="F:hydrolase activity"/>
    <property type="evidence" value="ECO:0007669"/>
    <property type="project" value="UniProtKB-KW"/>
</dbReference>